<dbReference type="InterPro" id="IPR007197">
    <property type="entry name" value="rSAM"/>
</dbReference>
<evidence type="ECO:0000256" key="3">
    <source>
        <dbReference type="ARBA" id="ARBA00022691"/>
    </source>
</evidence>
<evidence type="ECO:0000256" key="1">
    <source>
        <dbReference type="ARBA" id="ARBA00001966"/>
    </source>
</evidence>
<dbReference type="SFLD" id="SFLDG01094">
    <property type="entry name" value="Uncharacterised_Radical_SAM_Su"/>
    <property type="match status" value="1"/>
</dbReference>
<sequence>MEIAGLQSLTLLDYPGKVACTVFFAGCNLRCPYCHNAALVLPGLSPPPRTEESLLDFLQSRRGKLDGVCLTGGEPTLQKDLPALIRKIRAMGFLVKLDTNGTRPEVLKALLDESLLDYVAMDIKNAPDRYAETCGADVLDEVEKSVALLRRGTVPYEFRTTVAHPYHTPRELAQIGRWLSGTPKYFIQPFVDSGSLVGRGAAPLSPQELGALLKAVLPQIPGAKLRGI</sequence>
<dbReference type="Proteomes" id="UP000824258">
    <property type="component" value="Unassembled WGS sequence"/>
</dbReference>
<name>A0A9D1A979_9FIRM</name>
<evidence type="ECO:0000313" key="9">
    <source>
        <dbReference type="Proteomes" id="UP000824258"/>
    </source>
</evidence>
<dbReference type="InterPro" id="IPR012840">
    <property type="entry name" value="NrdG2"/>
</dbReference>
<evidence type="ECO:0000259" key="7">
    <source>
        <dbReference type="PROSITE" id="PS51918"/>
    </source>
</evidence>
<keyword evidence="5" id="KW-0408">Iron</keyword>
<dbReference type="PANTHER" id="PTHR30352">
    <property type="entry name" value="PYRUVATE FORMATE-LYASE-ACTIVATING ENZYME"/>
    <property type="match status" value="1"/>
</dbReference>
<dbReference type="Pfam" id="PF04055">
    <property type="entry name" value="Radical_SAM"/>
    <property type="match status" value="1"/>
</dbReference>
<dbReference type="PANTHER" id="PTHR30352:SF5">
    <property type="entry name" value="PYRUVATE FORMATE-LYASE 1-ACTIVATING ENZYME"/>
    <property type="match status" value="1"/>
</dbReference>
<reference evidence="8" key="1">
    <citation type="submission" date="2020-10" db="EMBL/GenBank/DDBJ databases">
        <authorList>
            <person name="Gilroy R."/>
        </authorList>
    </citation>
    <scope>NUCLEOTIDE SEQUENCE</scope>
    <source>
        <strain evidence="8">ChiHjej9B8-7071</strain>
    </source>
</reference>
<dbReference type="NCBIfam" id="TIGR02495">
    <property type="entry name" value="NrdG2"/>
    <property type="match status" value="1"/>
</dbReference>
<evidence type="ECO:0000256" key="2">
    <source>
        <dbReference type="ARBA" id="ARBA00022485"/>
    </source>
</evidence>
<reference evidence="8" key="2">
    <citation type="journal article" date="2021" name="PeerJ">
        <title>Extensive microbial diversity within the chicken gut microbiome revealed by metagenomics and culture.</title>
        <authorList>
            <person name="Gilroy R."/>
            <person name="Ravi A."/>
            <person name="Getino M."/>
            <person name="Pursley I."/>
            <person name="Horton D.L."/>
            <person name="Alikhan N.F."/>
            <person name="Baker D."/>
            <person name="Gharbi K."/>
            <person name="Hall N."/>
            <person name="Watson M."/>
            <person name="Adriaenssens E.M."/>
            <person name="Foster-Nyarko E."/>
            <person name="Jarju S."/>
            <person name="Secka A."/>
            <person name="Antonio M."/>
            <person name="Oren A."/>
            <person name="Chaudhuri R.R."/>
            <person name="La Ragione R."/>
            <person name="Hildebrand F."/>
            <person name="Pallen M.J."/>
        </authorList>
    </citation>
    <scope>NUCLEOTIDE SEQUENCE</scope>
    <source>
        <strain evidence="8">ChiHjej9B8-7071</strain>
    </source>
</reference>
<dbReference type="GO" id="GO:0046872">
    <property type="term" value="F:metal ion binding"/>
    <property type="evidence" value="ECO:0007669"/>
    <property type="project" value="UniProtKB-KW"/>
</dbReference>
<evidence type="ECO:0000313" key="8">
    <source>
        <dbReference type="EMBL" id="HIR10552.1"/>
    </source>
</evidence>
<keyword evidence="2" id="KW-0004">4Fe-4S</keyword>
<dbReference type="InterPro" id="IPR058240">
    <property type="entry name" value="rSAM_sf"/>
</dbReference>
<dbReference type="SFLD" id="SFLDG01067">
    <property type="entry name" value="SPASM/twitch_domain_containing"/>
    <property type="match status" value="1"/>
</dbReference>
<dbReference type="CDD" id="cd01335">
    <property type="entry name" value="Radical_SAM"/>
    <property type="match status" value="1"/>
</dbReference>
<dbReference type="InterPro" id="IPR034457">
    <property type="entry name" value="Organic_radical-activating"/>
</dbReference>
<keyword evidence="6" id="KW-0411">Iron-sulfur</keyword>
<evidence type="ECO:0000256" key="6">
    <source>
        <dbReference type="ARBA" id="ARBA00023014"/>
    </source>
</evidence>
<organism evidence="8 9">
    <name type="scientific">Candidatus Avoscillospira stercoripullorum</name>
    <dbReference type="NCBI Taxonomy" id="2840709"/>
    <lineage>
        <taxon>Bacteria</taxon>
        <taxon>Bacillati</taxon>
        <taxon>Bacillota</taxon>
        <taxon>Clostridia</taxon>
        <taxon>Eubacteriales</taxon>
        <taxon>Oscillospiraceae</taxon>
        <taxon>Oscillospiraceae incertae sedis</taxon>
        <taxon>Candidatus Avoscillospira</taxon>
    </lineage>
</organism>
<protein>
    <submittedName>
        <fullName evidence="8">Anaerobic ribonucleoside-triphosphate reductase activating protein</fullName>
    </submittedName>
</protein>
<comment type="cofactor">
    <cofactor evidence="1">
        <name>[4Fe-4S] cluster</name>
        <dbReference type="ChEBI" id="CHEBI:49883"/>
    </cofactor>
</comment>
<dbReference type="InterPro" id="IPR013785">
    <property type="entry name" value="Aldolase_TIM"/>
</dbReference>
<keyword evidence="4" id="KW-0479">Metal-binding</keyword>
<dbReference type="GO" id="GO:0051539">
    <property type="term" value="F:4 iron, 4 sulfur cluster binding"/>
    <property type="evidence" value="ECO:0007669"/>
    <property type="project" value="UniProtKB-KW"/>
</dbReference>
<evidence type="ECO:0000256" key="4">
    <source>
        <dbReference type="ARBA" id="ARBA00022723"/>
    </source>
</evidence>
<dbReference type="SUPFAM" id="SSF102114">
    <property type="entry name" value="Radical SAM enzymes"/>
    <property type="match status" value="1"/>
</dbReference>
<dbReference type="PROSITE" id="PS51918">
    <property type="entry name" value="RADICAL_SAM"/>
    <property type="match status" value="1"/>
</dbReference>
<accession>A0A9D1A979</accession>
<dbReference type="EMBL" id="DVGD01000299">
    <property type="protein sequence ID" value="HIR10552.1"/>
    <property type="molecule type" value="Genomic_DNA"/>
</dbReference>
<comment type="caution">
    <text evidence="8">The sequence shown here is derived from an EMBL/GenBank/DDBJ whole genome shotgun (WGS) entry which is preliminary data.</text>
</comment>
<evidence type="ECO:0000256" key="5">
    <source>
        <dbReference type="ARBA" id="ARBA00023004"/>
    </source>
</evidence>
<dbReference type="AlphaFoldDB" id="A0A9D1A979"/>
<keyword evidence="3" id="KW-0949">S-adenosyl-L-methionine</keyword>
<dbReference type="SFLD" id="SFLDS00029">
    <property type="entry name" value="Radical_SAM"/>
    <property type="match status" value="1"/>
</dbReference>
<proteinExistence type="predicted"/>
<dbReference type="Gene3D" id="3.20.20.70">
    <property type="entry name" value="Aldolase class I"/>
    <property type="match status" value="1"/>
</dbReference>
<gene>
    <name evidence="8" type="ORF">IAA70_09120</name>
</gene>
<feature type="domain" description="Radical SAM core" evidence="7">
    <location>
        <begin position="13"/>
        <end position="228"/>
    </location>
</feature>
<dbReference type="GO" id="GO:0003824">
    <property type="term" value="F:catalytic activity"/>
    <property type="evidence" value="ECO:0007669"/>
    <property type="project" value="InterPro"/>
</dbReference>